<keyword evidence="4" id="KW-0812">Transmembrane</keyword>
<evidence type="ECO:0000259" key="5">
    <source>
        <dbReference type="Pfam" id="PF05347"/>
    </source>
</evidence>
<dbReference type="GO" id="GO:0005759">
    <property type="term" value="C:mitochondrial matrix"/>
    <property type="evidence" value="ECO:0007669"/>
    <property type="project" value="UniProtKB-SubCell"/>
</dbReference>
<dbReference type="EMBL" id="CM026428">
    <property type="protein sequence ID" value="KAG0566053.1"/>
    <property type="molecule type" value="Genomic_DNA"/>
</dbReference>
<gene>
    <name evidence="6" type="ORF">KC19_7G034600</name>
</gene>
<comment type="subcellular location">
    <subcellularLocation>
        <location evidence="1">Mitochondrion matrix</location>
    </subcellularLocation>
</comment>
<dbReference type="Pfam" id="PF05347">
    <property type="entry name" value="Complex1_LYR"/>
    <property type="match status" value="1"/>
</dbReference>
<proteinExistence type="predicted"/>
<keyword evidence="4" id="KW-1133">Transmembrane helix</keyword>
<evidence type="ECO:0000256" key="4">
    <source>
        <dbReference type="SAM" id="Phobius"/>
    </source>
</evidence>
<reference evidence="6" key="1">
    <citation type="submission" date="2020-06" db="EMBL/GenBank/DDBJ databases">
        <title>WGS assembly of Ceratodon purpureus strain R40.</title>
        <authorList>
            <person name="Carey S.B."/>
            <person name="Jenkins J."/>
            <person name="Shu S."/>
            <person name="Lovell J.T."/>
            <person name="Sreedasyam A."/>
            <person name="Maumus F."/>
            <person name="Tiley G.P."/>
            <person name="Fernandez-Pozo N."/>
            <person name="Barry K."/>
            <person name="Chen C."/>
            <person name="Wang M."/>
            <person name="Lipzen A."/>
            <person name="Daum C."/>
            <person name="Saski C.A."/>
            <person name="Payton A.C."/>
            <person name="Mcbreen J.C."/>
            <person name="Conrad R.E."/>
            <person name="Kollar L.M."/>
            <person name="Olsson S."/>
            <person name="Huttunen S."/>
            <person name="Landis J.B."/>
            <person name="Wickett N.J."/>
            <person name="Johnson M.G."/>
            <person name="Rensing S.A."/>
            <person name="Grimwood J."/>
            <person name="Schmutz J."/>
            <person name="Mcdaniel S.F."/>
        </authorList>
    </citation>
    <scope>NUCLEOTIDE SEQUENCE</scope>
    <source>
        <strain evidence="6">R40</strain>
    </source>
</reference>
<dbReference type="AlphaFoldDB" id="A0A8T0H478"/>
<evidence type="ECO:0000313" key="7">
    <source>
        <dbReference type="Proteomes" id="UP000822688"/>
    </source>
</evidence>
<evidence type="ECO:0000256" key="2">
    <source>
        <dbReference type="ARBA" id="ARBA00023128"/>
    </source>
</evidence>
<dbReference type="InterPro" id="IPR045298">
    <property type="entry name" value="Complex1_LYR_LYRM7"/>
</dbReference>
<dbReference type="GO" id="GO:0044183">
    <property type="term" value="F:protein folding chaperone"/>
    <property type="evidence" value="ECO:0007669"/>
    <property type="project" value="TreeGrafter"/>
</dbReference>
<dbReference type="PANTHER" id="PTHR46749">
    <property type="entry name" value="COMPLEX III ASSEMBLY FACTOR LYRM7"/>
    <property type="match status" value="1"/>
</dbReference>
<evidence type="ECO:0000256" key="3">
    <source>
        <dbReference type="ARBA" id="ARBA00023186"/>
    </source>
</evidence>
<dbReference type="InterPro" id="IPR008011">
    <property type="entry name" value="Complex1_LYR_dom"/>
</dbReference>
<dbReference type="Proteomes" id="UP000822688">
    <property type="component" value="Chromosome 7"/>
</dbReference>
<organism evidence="6 7">
    <name type="scientific">Ceratodon purpureus</name>
    <name type="common">Fire moss</name>
    <name type="synonym">Dicranum purpureum</name>
    <dbReference type="NCBI Taxonomy" id="3225"/>
    <lineage>
        <taxon>Eukaryota</taxon>
        <taxon>Viridiplantae</taxon>
        <taxon>Streptophyta</taxon>
        <taxon>Embryophyta</taxon>
        <taxon>Bryophyta</taxon>
        <taxon>Bryophytina</taxon>
        <taxon>Bryopsida</taxon>
        <taxon>Dicranidae</taxon>
        <taxon>Pseudoditrichales</taxon>
        <taxon>Ditrichaceae</taxon>
        <taxon>Ceratodon</taxon>
    </lineage>
</organism>
<dbReference type="EMBL" id="CM026428">
    <property type="protein sequence ID" value="KAG0566054.1"/>
    <property type="molecule type" value="Genomic_DNA"/>
</dbReference>
<feature type="transmembrane region" description="Helical" evidence="4">
    <location>
        <begin position="75"/>
        <end position="94"/>
    </location>
</feature>
<dbReference type="GO" id="GO:0034551">
    <property type="term" value="P:mitochondrial respiratory chain complex III assembly"/>
    <property type="evidence" value="ECO:0007669"/>
    <property type="project" value="InterPro"/>
</dbReference>
<evidence type="ECO:0000313" key="6">
    <source>
        <dbReference type="EMBL" id="KAG0566053.1"/>
    </source>
</evidence>
<keyword evidence="7" id="KW-1185">Reference proteome</keyword>
<keyword evidence="3" id="KW-0143">Chaperone</keyword>
<feature type="domain" description="Complex 1 LYR protein" evidence="5">
    <location>
        <begin position="102"/>
        <end position="160"/>
    </location>
</feature>
<comment type="caution">
    <text evidence="6">The sequence shown here is derived from an EMBL/GenBank/DDBJ whole genome shotgun (WGS) entry which is preliminary data.</text>
</comment>
<dbReference type="CDD" id="cd20267">
    <property type="entry name" value="Complex1_LYR_LYRM7"/>
    <property type="match status" value="1"/>
</dbReference>
<accession>A0A8T0H478</accession>
<keyword evidence="4" id="KW-0472">Membrane</keyword>
<evidence type="ECO:0000256" key="1">
    <source>
        <dbReference type="ARBA" id="ARBA00004305"/>
    </source>
</evidence>
<protein>
    <recommendedName>
        <fullName evidence="5">Complex 1 LYR protein domain-containing protein</fullName>
    </recommendedName>
</protein>
<name>A0A8T0H478_CERPU</name>
<dbReference type="InterPro" id="IPR050435">
    <property type="entry name" value="MZM1/LYRM7"/>
</dbReference>
<sequence length="193" mass="21600">MAHYDVLHTEQTHLQSTSSSGDGPNVAKISDQRHRLRRLLETNTRCGRNSRLSQRISTGAGECVCRRRRATHQQLSLGFVLRGGIYGAAIIWVIEMAGARSEAVAVFRTLMRTRRQCFAGDPDLLAASAKEIRKEFEANRNVGPGEELESLISKAREGVEFMRVNIVQAKLNERGNYEMKVKPEHQGGELEPV</sequence>
<keyword evidence="2" id="KW-0496">Mitochondrion</keyword>
<dbReference type="PANTHER" id="PTHR46749:SF1">
    <property type="entry name" value="COMPLEX III ASSEMBLY FACTOR LYRM7"/>
    <property type="match status" value="1"/>
</dbReference>